<dbReference type="EMBL" id="BTSY01000005">
    <property type="protein sequence ID" value="GMT26666.1"/>
    <property type="molecule type" value="Genomic_DNA"/>
</dbReference>
<dbReference type="AlphaFoldDB" id="A0AAV5W4E1"/>
<feature type="non-terminal residue" evidence="2">
    <location>
        <position position="1"/>
    </location>
</feature>
<comment type="caution">
    <text evidence="2">The sequence shown here is derived from an EMBL/GenBank/DDBJ whole genome shotgun (WGS) entry which is preliminary data.</text>
</comment>
<protein>
    <recommendedName>
        <fullName evidence="1">F-box domain-containing protein</fullName>
    </recommendedName>
</protein>
<dbReference type="SUPFAM" id="SSF81383">
    <property type="entry name" value="F-box domain"/>
    <property type="match status" value="1"/>
</dbReference>
<reference evidence="2" key="1">
    <citation type="submission" date="2023-10" db="EMBL/GenBank/DDBJ databases">
        <title>Genome assembly of Pristionchus species.</title>
        <authorList>
            <person name="Yoshida K."/>
            <person name="Sommer R.J."/>
        </authorList>
    </citation>
    <scope>NUCLEOTIDE SEQUENCE</scope>
    <source>
        <strain evidence="2">RS5133</strain>
    </source>
</reference>
<keyword evidence="3" id="KW-1185">Reference proteome</keyword>
<dbReference type="Pfam" id="PF00646">
    <property type="entry name" value="F-box"/>
    <property type="match status" value="1"/>
</dbReference>
<name>A0AAV5W4E1_9BILA</name>
<evidence type="ECO:0000313" key="2">
    <source>
        <dbReference type="EMBL" id="GMT26666.1"/>
    </source>
</evidence>
<accession>A0AAV5W4E1</accession>
<dbReference type="InterPro" id="IPR001810">
    <property type="entry name" value="F-box_dom"/>
</dbReference>
<organism evidence="2 3">
    <name type="scientific">Pristionchus fissidentatus</name>
    <dbReference type="NCBI Taxonomy" id="1538716"/>
    <lineage>
        <taxon>Eukaryota</taxon>
        <taxon>Metazoa</taxon>
        <taxon>Ecdysozoa</taxon>
        <taxon>Nematoda</taxon>
        <taxon>Chromadorea</taxon>
        <taxon>Rhabditida</taxon>
        <taxon>Rhabditina</taxon>
        <taxon>Diplogasteromorpha</taxon>
        <taxon>Diplogasteroidea</taxon>
        <taxon>Neodiplogasteridae</taxon>
        <taxon>Pristionchus</taxon>
    </lineage>
</organism>
<dbReference type="PROSITE" id="PS50181">
    <property type="entry name" value="FBOX"/>
    <property type="match status" value="1"/>
</dbReference>
<dbReference type="Proteomes" id="UP001432322">
    <property type="component" value="Unassembled WGS sequence"/>
</dbReference>
<dbReference type="InterPro" id="IPR036047">
    <property type="entry name" value="F-box-like_dom_sf"/>
</dbReference>
<feature type="domain" description="F-box" evidence="1">
    <location>
        <begin position="4"/>
        <end position="51"/>
    </location>
</feature>
<evidence type="ECO:0000259" key="1">
    <source>
        <dbReference type="PROSITE" id="PS50181"/>
    </source>
</evidence>
<evidence type="ECO:0000313" key="3">
    <source>
        <dbReference type="Proteomes" id="UP001432322"/>
    </source>
</evidence>
<dbReference type="SMART" id="SM00256">
    <property type="entry name" value="FBOX"/>
    <property type="match status" value="1"/>
</dbReference>
<sequence>QTPHLTLEALPKENVYRILSLLDLPDRKRIRECCKTLRDAVQQSDLTVTQIILTFSQVDGNFVNVKNYNDFLGIMEFEGNYAESFPNWLKSEMKQGLFFRRLKCDILDIHTGGISTEVDESMLEQVTEQFHFAELAFLFFSRIQPNIINFARRSKKPIHSIITSEFSPDPIEIFGLPCSQDLSVHDMEPGFSDEQILELAKQERRMLRLPVNLSNPATLQRLIEIVHSTSLSRVYIVVAIEYYHRFLKSIALREEGNQFLDVSDPSAPVLCFEIDSNDTTYFLDTGSVFLGVRWNWNNTGRILQIVEGKGRDEYFGSRPVLISLSLSRVCPGHDRS</sequence>
<gene>
    <name evidence="2" type="ORF">PFISCL1PPCAC_17963</name>
</gene>
<proteinExistence type="predicted"/>